<evidence type="ECO:0000313" key="3">
    <source>
        <dbReference type="EMBL" id="KAI5621199.1"/>
    </source>
</evidence>
<feature type="domain" description="Reverse transcriptase" evidence="2">
    <location>
        <begin position="193"/>
        <end position="459"/>
    </location>
</feature>
<dbReference type="CDD" id="cd01650">
    <property type="entry name" value="RT_nLTR_like"/>
    <property type="match status" value="1"/>
</dbReference>
<reference evidence="3" key="1">
    <citation type="submission" date="2018-07" db="EMBL/GenBank/DDBJ databases">
        <title>Comparative genomics of catfishes provides insights into carnivory and benthic adaptation.</title>
        <authorList>
            <person name="Zhang Y."/>
            <person name="Wang D."/>
            <person name="Peng Z."/>
            <person name="Zheng S."/>
            <person name="Shao F."/>
            <person name="Tao W."/>
        </authorList>
    </citation>
    <scope>NUCLEOTIDE SEQUENCE</scope>
    <source>
        <strain evidence="3">Chongqing</strain>
    </source>
</reference>
<dbReference type="GO" id="GO:0016706">
    <property type="term" value="F:2-oxoglutarate-dependent dioxygenase activity"/>
    <property type="evidence" value="ECO:0007669"/>
    <property type="project" value="InterPro"/>
</dbReference>
<evidence type="ECO:0000313" key="4">
    <source>
        <dbReference type="Proteomes" id="UP001205998"/>
    </source>
</evidence>
<dbReference type="EMBL" id="MU551633">
    <property type="protein sequence ID" value="KAI5621199.1"/>
    <property type="molecule type" value="Genomic_DNA"/>
</dbReference>
<keyword evidence="4" id="KW-1185">Reference proteome</keyword>
<sequence length="581" mass="65461">MTMMHRMSSHIKGPQCLHSIRSQSDPPRKGLNKETIVPRNTVESHTTPKKVVLCTGVYFFIILEEYTSSVTCYIRKCVDDVTISKTTRSNQKPWMTANVCVLLKQRDSAFRAGDKAALKTARAKLSRAIRGAKCAHAKKIHDHFQDSGDTRRMWQGIQAITNYKTTSPACDRDASLADALNDFYARFEVQNNVVARKTIPPPSDQTTTIVPVPKKSTVSCLNDYRPVVLTPIVMKCFERLVMRHIKTQLPPSLDPMQFVYRPNHSTDDAISTTLHLALTHLDNKDSYVRMLFIDFSSAFNTIIPQHLIEKLNLLGLNTSLCNWILDFLTGRPHTVRIGNSIFSTTTLSTGAPQGCVLSPLLFTLLTHDCAPTHSSNHIIKFADDTTVVGLISKNDESAYREEVQQLTAWCGANNLSLNVDKTKEMVVDFRQAQGNQSPLIIDGSFVEIVKSTKFLGVHLVDNLTWSLNISSITKKAQQRLYFLRRLRKAHLPPPILSMFYRGTIKSILNSCITDWFGNCTVSDRKTLQRIVRTAEKIIGVSLPSIMDIYTTRCIRKAHSIVDDHTHPSHTYFTLLPSGKRF</sequence>
<dbReference type="Pfam" id="PF00078">
    <property type="entry name" value="RVT_1"/>
    <property type="match status" value="1"/>
</dbReference>
<dbReference type="SUPFAM" id="SSF56672">
    <property type="entry name" value="DNA/RNA polymerases"/>
    <property type="match status" value="1"/>
</dbReference>
<dbReference type="PANTHER" id="PTHR47510:SF3">
    <property type="entry name" value="ENDO_EXONUCLEASE_PHOSPHATASE DOMAIN-CONTAINING PROTEIN"/>
    <property type="match status" value="1"/>
</dbReference>
<dbReference type="AlphaFoldDB" id="A0AAD5AQU9"/>
<evidence type="ECO:0000256" key="1">
    <source>
        <dbReference type="SAM" id="MobiDB-lite"/>
    </source>
</evidence>
<dbReference type="InterPro" id="IPR043502">
    <property type="entry name" value="DNA/RNA_pol_sf"/>
</dbReference>
<organism evidence="3 4">
    <name type="scientific">Silurus asotus</name>
    <name type="common">Amur catfish</name>
    <name type="synonym">Parasilurus asotus</name>
    <dbReference type="NCBI Taxonomy" id="30991"/>
    <lineage>
        <taxon>Eukaryota</taxon>
        <taxon>Metazoa</taxon>
        <taxon>Chordata</taxon>
        <taxon>Craniata</taxon>
        <taxon>Vertebrata</taxon>
        <taxon>Euteleostomi</taxon>
        <taxon>Actinopterygii</taxon>
        <taxon>Neopterygii</taxon>
        <taxon>Teleostei</taxon>
        <taxon>Ostariophysi</taxon>
        <taxon>Siluriformes</taxon>
        <taxon>Siluridae</taxon>
        <taxon>Silurus</taxon>
    </lineage>
</organism>
<dbReference type="Pfam" id="PF09004">
    <property type="entry name" value="ALKBH8_N"/>
    <property type="match status" value="1"/>
</dbReference>
<evidence type="ECO:0000259" key="2">
    <source>
        <dbReference type="PROSITE" id="PS50878"/>
    </source>
</evidence>
<dbReference type="InterPro" id="IPR015095">
    <property type="entry name" value="AlkB_hom8_N"/>
</dbReference>
<dbReference type="PROSITE" id="PS50878">
    <property type="entry name" value="RT_POL"/>
    <property type="match status" value="1"/>
</dbReference>
<protein>
    <submittedName>
        <fullName evidence="3">Gastrula zinc finger protein XlCGF28.1-like</fullName>
    </submittedName>
</protein>
<dbReference type="Proteomes" id="UP001205998">
    <property type="component" value="Unassembled WGS sequence"/>
</dbReference>
<dbReference type="InterPro" id="IPR000477">
    <property type="entry name" value="RT_dom"/>
</dbReference>
<dbReference type="GO" id="GO:0008168">
    <property type="term" value="F:methyltransferase activity"/>
    <property type="evidence" value="ECO:0007669"/>
    <property type="project" value="InterPro"/>
</dbReference>
<accession>A0AAD5AQU9</accession>
<dbReference type="PANTHER" id="PTHR47510">
    <property type="entry name" value="REVERSE TRANSCRIPTASE DOMAIN-CONTAINING PROTEIN"/>
    <property type="match status" value="1"/>
</dbReference>
<gene>
    <name evidence="3" type="ORF">C0J50_19134</name>
</gene>
<proteinExistence type="predicted"/>
<name>A0AAD5AQU9_SILAS</name>
<comment type="caution">
    <text evidence="3">The sequence shown here is derived from an EMBL/GenBank/DDBJ whole genome shotgun (WGS) entry which is preliminary data.</text>
</comment>
<feature type="region of interest" description="Disordered" evidence="1">
    <location>
        <begin position="17"/>
        <end position="42"/>
    </location>
</feature>